<protein>
    <submittedName>
        <fullName evidence="1">Uncharacterized protein</fullName>
    </submittedName>
</protein>
<proteinExistence type="predicted"/>
<accession>A0A1F6CVJ0</accession>
<evidence type="ECO:0000313" key="2">
    <source>
        <dbReference type="Proteomes" id="UP000176863"/>
    </source>
</evidence>
<organism evidence="1 2">
    <name type="scientific">Candidatus Kaiserbacteria bacterium RIFCSPHIGHO2_01_FULL_53_29</name>
    <dbReference type="NCBI Taxonomy" id="1798480"/>
    <lineage>
        <taxon>Bacteria</taxon>
        <taxon>Candidatus Kaiseribacteriota</taxon>
    </lineage>
</organism>
<name>A0A1F6CVJ0_9BACT</name>
<dbReference type="Proteomes" id="UP000176863">
    <property type="component" value="Unassembled WGS sequence"/>
</dbReference>
<reference evidence="1 2" key="1">
    <citation type="journal article" date="2016" name="Nat. Commun.">
        <title>Thousands of microbial genomes shed light on interconnected biogeochemical processes in an aquifer system.</title>
        <authorList>
            <person name="Anantharaman K."/>
            <person name="Brown C.T."/>
            <person name="Hug L.A."/>
            <person name="Sharon I."/>
            <person name="Castelle C.J."/>
            <person name="Probst A.J."/>
            <person name="Thomas B.C."/>
            <person name="Singh A."/>
            <person name="Wilkins M.J."/>
            <person name="Karaoz U."/>
            <person name="Brodie E.L."/>
            <person name="Williams K.H."/>
            <person name="Hubbard S.S."/>
            <person name="Banfield J.F."/>
        </authorList>
    </citation>
    <scope>NUCLEOTIDE SEQUENCE [LARGE SCALE GENOMIC DNA]</scope>
</reference>
<sequence length="90" mass="9443">MTRAIVAAMASSNASSAILIEKRRDGTDHHKVSFVILGLAELTTRGDSYVVSPQQVAGTINLLRATQGGNGAIPTFLIDQSTNAVSAFKL</sequence>
<gene>
    <name evidence="1" type="ORF">A2851_03650</name>
</gene>
<dbReference type="STRING" id="1798480.A2851_03650"/>
<dbReference type="EMBL" id="MFKT01000016">
    <property type="protein sequence ID" value="OGG53155.1"/>
    <property type="molecule type" value="Genomic_DNA"/>
</dbReference>
<dbReference type="AlphaFoldDB" id="A0A1F6CVJ0"/>
<evidence type="ECO:0000313" key="1">
    <source>
        <dbReference type="EMBL" id="OGG53155.1"/>
    </source>
</evidence>
<comment type="caution">
    <text evidence="1">The sequence shown here is derived from an EMBL/GenBank/DDBJ whole genome shotgun (WGS) entry which is preliminary data.</text>
</comment>